<gene>
    <name evidence="1" type="ORF">MHI_LOCUS846767</name>
</gene>
<feature type="non-terminal residue" evidence="1">
    <location>
        <position position="1"/>
    </location>
</feature>
<feature type="non-terminal residue" evidence="1">
    <location>
        <position position="84"/>
    </location>
</feature>
<evidence type="ECO:0000313" key="2">
    <source>
        <dbReference type="Proteomes" id="UP000752696"/>
    </source>
</evidence>
<proteinExistence type="predicted"/>
<sequence length="84" mass="9827">IISIQRCYTDEFEKNATNYCVRFGHSLWSANQLPTQKELTSYAGMMINNFYPTISLRRVRKESDELLHTIWSLVMVREPVASAR</sequence>
<protein>
    <submittedName>
        <fullName evidence="1">Uncharacterized protein</fullName>
    </submittedName>
</protein>
<comment type="caution">
    <text evidence="1">The sequence shown here is derived from an EMBL/GenBank/DDBJ whole genome shotgun (WGS) entry which is preliminary data.</text>
</comment>
<dbReference type="AlphaFoldDB" id="A0A6V7HG57"/>
<organism evidence="1 2">
    <name type="scientific">Heterotrigona itama</name>
    <dbReference type="NCBI Taxonomy" id="395501"/>
    <lineage>
        <taxon>Eukaryota</taxon>
        <taxon>Metazoa</taxon>
        <taxon>Ecdysozoa</taxon>
        <taxon>Arthropoda</taxon>
        <taxon>Hexapoda</taxon>
        <taxon>Insecta</taxon>
        <taxon>Pterygota</taxon>
        <taxon>Neoptera</taxon>
        <taxon>Endopterygota</taxon>
        <taxon>Hymenoptera</taxon>
        <taxon>Apocrita</taxon>
        <taxon>Aculeata</taxon>
        <taxon>Apoidea</taxon>
        <taxon>Anthophila</taxon>
        <taxon>Apidae</taxon>
        <taxon>Heterotrigona</taxon>
    </lineage>
</organism>
<name>A0A6V7HG57_9HYME</name>
<keyword evidence="2" id="KW-1185">Reference proteome</keyword>
<dbReference type="EMBL" id="CAJDYZ010011259">
    <property type="protein sequence ID" value="CAD1479221.1"/>
    <property type="molecule type" value="Genomic_DNA"/>
</dbReference>
<accession>A0A6V7HG57</accession>
<evidence type="ECO:0000313" key="1">
    <source>
        <dbReference type="EMBL" id="CAD1479221.1"/>
    </source>
</evidence>
<dbReference type="Proteomes" id="UP000752696">
    <property type="component" value="Unassembled WGS sequence"/>
</dbReference>
<reference evidence="1" key="1">
    <citation type="submission" date="2020-07" db="EMBL/GenBank/DDBJ databases">
        <authorList>
            <person name="Nazaruddin N."/>
        </authorList>
    </citation>
    <scope>NUCLEOTIDE SEQUENCE</scope>
</reference>